<feature type="domain" description="Fibronectin type-III" evidence="5">
    <location>
        <begin position="1151"/>
        <end position="1241"/>
    </location>
</feature>
<protein>
    <submittedName>
        <fullName evidence="6">DUF2341 domain-containing protein</fullName>
    </submittedName>
</protein>
<comment type="caution">
    <text evidence="6">The sequence shown here is derived from an EMBL/GenBank/DDBJ whole genome shotgun (WGS) entry which is preliminary data.</text>
</comment>
<evidence type="ECO:0000313" key="6">
    <source>
        <dbReference type="EMBL" id="RJO61915.1"/>
    </source>
</evidence>
<evidence type="ECO:0000256" key="1">
    <source>
        <dbReference type="ARBA" id="ARBA00022729"/>
    </source>
</evidence>
<dbReference type="GO" id="GO:0046872">
    <property type="term" value="F:metal ion binding"/>
    <property type="evidence" value="ECO:0007669"/>
    <property type="project" value="InterPro"/>
</dbReference>
<keyword evidence="4" id="KW-0472">Membrane</keyword>
<keyword evidence="4" id="KW-1133">Transmembrane helix</keyword>
<dbReference type="PANTHER" id="PTHR46708">
    <property type="entry name" value="TENASCIN"/>
    <property type="match status" value="1"/>
</dbReference>
<feature type="domain" description="Fibronectin type-III" evidence="5">
    <location>
        <begin position="945"/>
        <end position="1051"/>
    </location>
</feature>
<keyword evidence="2" id="KW-0677">Repeat</keyword>
<dbReference type="InterPro" id="IPR036116">
    <property type="entry name" value="FN3_sf"/>
</dbReference>
<dbReference type="SMART" id="SM00560">
    <property type="entry name" value="LamGL"/>
    <property type="match status" value="1"/>
</dbReference>
<gene>
    <name evidence="6" type="ORF">C4544_01365</name>
</gene>
<dbReference type="InterPro" id="IPR018765">
    <property type="entry name" value="DUF2341"/>
</dbReference>
<dbReference type="CDD" id="cd00063">
    <property type="entry name" value="FN3"/>
    <property type="match status" value="1"/>
</dbReference>
<dbReference type="Gene3D" id="2.60.40.10">
    <property type="entry name" value="Immunoglobulins"/>
    <property type="match status" value="6"/>
</dbReference>
<dbReference type="InterPro" id="IPR013783">
    <property type="entry name" value="Ig-like_fold"/>
</dbReference>
<name>A0A419DFQ8_9BACT</name>
<feature type="domain" description="Fibronectin type-III" evidence="5">
    <location>
        <begin position="1054"/>
        <end position="1149"/>
    </location>
</feature>
<accession>A0A419DFQ8</accession>
<dbReference type="SUPFAM" id="SSF49265">
    <property type="entry name" value="Fibronectin type III"/>
    <property type="match status" value="3"/>
</dbReference>
<dbReference type="InterPro" id="IPR006558">
    <property type="entry name" value="LamG-like"/>
</dbReference>
<dbReference type="SUPFAM" id="SSF49363">
    <property type="entry name" value="Purple acid phosphatase, N-terminal domain"/>
    <property type="match status" value="1"/>
</dbReference>
<sequence length="1460" mass="159366">MKWGGVFIKSKKGLENKKRTDKDLSLGFLKFLRFHTTFHLHMKAHRIGWYKEWHQWRLAHHFHVAMLVFYIASILLGSLAAFFPSENALAATQDWTFDEAPPGNYYNYNSSKVAVSGSQAALGSHTPSTDWIADDGGDHFYYRKAITVTNNSGGALTDYQVFLNDIDTSFGSKIQDQCQDLRFTSSDGFTENEYWVESGCKTATTDIWVKAPSLAAGENTIYMYYGNSSASAKYASDDASADAVFVDSITGVQGAWKFDETNVSPYSYDSSGNDYDGAPSGALIADAAGKFGYAAKFQNSAPGWSKSTVNGTTAQNLKIANNYSFSGWIYPTTTNTFRNIINKDASQNYTLAITDTNKLALFWYNGGWKWSESTATITPNTWTHIAVTYSNPNLKYYFNGVESGSSGTMSTPMLTSNGDMIMGVNFGSTNPFVGYMDEFAIINRNPVLTQAEITALAGTAHYSYFSSSHPNTAYLREYTATAPTAGAPGSEEGYYYNDYPTIQNQGGGNGFPVDFVSAIDFTTGGTGSVRFQVSPDNGTTWYWYTGGVWTETSAGYTEANTESQIETGQPIQNFHPSLFGQSYSYFRWRAYFVSDGTQQPTLTNVSITYQVDTTAPDNPVIGGVTCYESDGGAVWVYNPAQLWHNYSAPKFDWTPPSDTGNPDASGVWRYYAKRDTDVGYTPTSADATTSPSLIASSLTNGQTYYLRMRTEDNAENVSSASTLLTYKYDNDAPTDPANLQANTLQPTDQPLSFNWSASTDPVPGGGEASGLDHYEYKAGAISGWQSTTETSVSGITGDEDGNNTFRVRAVDTAGNISGEDTIVYQYILNAPSEPLNLSVTDQSKTVNNFEFSWDPPSYVKPGNTIAGYKFFVNELPSASPSNDYSYIGAGENDLGNVVTKSGIRATQQGVNRFYVVAYDSEGKVNYSNYAWKDFNIDTTATAPTAPQTVVISDVSDRHKPDHYALALSWKAPSNYDASTFGHYSIRRTTTAGLNDSEWLALTPVGTTTSPAYAEANLTKDQMYYYRISGVDNAGAEVALSQVVNKAPTGKYIEPPTDSLPSVAVTATTATITWTTDRISYSKVEYGKTGSYGMQNSSLQTTNNHSVTLYGLDPGTAYHYRTQSLDPSDQEDYDDNLAYSADYTFQTQPAPGISDVKISDIRLDSAIVTWKTTSSATSTLRYGKTNAYGKELSDSSGSAVTTHTVKLTGLDHSSTYHFKIFGADTDGNTMQSDDYNFDTLTFPKVSSVGIEQLKHTATATMKVNWESNVPISSVVYYTDPTGKSMEAAQSELKTSHELVISGLKDNTDYTLVVKGRDAYGNEANSGSEKFKTDFDTRPPKVSEITTETSISGYGSSAKAQIVVSWYTDEPSTSQVEYSKGVSGDTYLLSTQEDGMLTTSHVVVVSDLDPSSSYFFRVVSKDNSGNEGKSDSNSVLTEEARSSIFDLVIKSFESTLGWLFGG</sequence>
<proteinExistence type="predicted"/>
<organism evidence="6 7">
    <name type="scientific">candidate division WS5 bacterium</name>
    <dbReference type="NCBI Taxonomy" id="2093353"/>
    <lineage>
        <taxon>Bacteria</taxon>
        <taxon>candidate division WS5</taxon>
    </lineage>
</organism>
<dbReference type="Pfam" id="PF13385">
    <property type="entry name" value="Laminin_G_3"/>
    <property type="match status" value="1"/>
</dbReference>
<dbReference type="PROSITE" id="PS50853">
    <property type="entry name" value="FN3"/>
    <property type="match status" value="4"/>
</dbReference>
<dbReference type="Proteomes" id="UP000285655">
    <property type="component" value="Unassembled WGS sequence"/>
</dbReference>
<dbReference type="InterPro" id="IPR003961">
    <property type="entry name" value="FN3_dom"/>
</dbReference>
<dbReference type="Pfam" id="PF10102">
    <property type="entry name" value="DUF2341"/>
    <property type="match status" value="1"/>
</dbReference>
<dbReference type="PANTHER" id="PTHR46708:SF2">
    <property type="entry name" value="FIBRONECTIN TYPE-III DOMAIN-CONTAINING PROTEIN"/>
    <property type="match status" value="1"/>
</dbReference>
<dbReference type="Gene3D" id="2.60.120.200">
    <property type="match status" value="1"/>
</dbReference>
<dbReference type="Gene3D" id="2.60.40.380">
    <property type="entry name" value="Purple acid phosphatase-like, N-terminal"/>
    <property type="match status" value="1"/>
</dbReference>
<dbReference type="InterPro" id="IPR050991">
    <property type="entry name" value="ECM_Regulatory_Proteins"/>
</dbReference>
<evidence type="ECO:0000256" key="4">
    <source>
        <dbReference type="SAM" id="Phobius"/>
    </source>
</evidence>
<evidence type="ECO:0000259" key="5">
    <source>
        <dbReference type="PROSITE" id="PS50853"/>
    </source>
</evidence>
<feature type="transmembrane region" description="Helical" evidence="4">
    <location>
        <begin position="64"/>
        <end position="83"/>
    </location>
</feature>
<evidence type="ECO:0000313" key="7">
    <source>
        <dbReference type="Proteomes" id="UP000285655"/>
    </source>
</evidence>
<feature type="domain" description="Fibronectin type-III" evidence="5">
    <location>
        <begin position="1334"/>
        <end position="1438"/>
    </location>
</feature>
<dbReference type="EMBL" id="QZJW01000007">
    <property type="protein sequence ID" value="RJO61915.1"/>
    <property type="molecule type" value="Genomic_DNA"/>
</dbReference>
<keyword evidence="4" id="KW-0812">Transmembrane</keyword>
<keyword evidence="3" id="KW-1015">Disulfide bond</keyword>
<keyword evidence="1" id="KW-0732">Signal</keyword>
<reference evidence="6 7" key="1">
    <citation type="journal article" date="2017" name="ISME J.">
        <title>Energy and carbon metabolisms in a deep terrestrial subsurface fluid microbial community.</title>
        <authorList>
            <person name="Momper L."/>
            <person name="Jungbluth S.P."/>
            <person name="Lee M.D."/>
            <person name="Amend J.P."/>
        </authorList>
    </citation>
    <scope>NUCLEOTIDE SEQUENCE [LARGE SCALE GENOMIC DNA]</scope>
    <source>
        <strain evidence="6">SURF_29</strain>
    </source>
</reference>
<dbReference type="InterPro" id="IPR013320">
    <property type="entry name" value="ConA-like_dom_sf"/>
</dbReference>
<dbReference type="InterPro" id="IPR008963">
    <property type="entry name" value="Purple_acid_Pase-like_N"/>
</dbReference>
<dbReference type="GO" id="GO:0003993">
    <property type="term" value="F:acid phosphatase activity"/>
    <property type="evidence" value="ECO:0007669"/>
    <property type="project" value="InterPro"/>
</dbReference>
<dbReference type="SUPFAM" id="SSF49899">
    <property type="entry name" value="Concanavalin A-like lectins/glucanases"/>
    <property type="match status" value="1"/>
</dbReference>
<evidence type="ECO:0000256" key="3">
    <source>
        <dbReference type="ARBA" id="ARBA00023157"/>
    </source>
</evidence>
<evidence type="ECO:0000256" key="2">
    <source>
        <dbReference type="ARBA" id="ARBA00022737"/>
    </source>
</evidence>
<dbReference type="SMART" id="SM00060">
    <property type="entry name" value="FN3"/>
    <property type="match status" value="7"/>
</dbReference>